<name>A0A117PUV3_9ACTN</name>
<dbReference type="GO" id="GO:0008999">
    <property type="term" value="F:protein-N-terminal-alanine acetyltransferase activity"/>
    <property type="evidence" value="ECO:0007669"/>
    <property type="project" value="TreeGrafter"/>
</dbReference>
<keyword evidence="1" id="KW-0808">Transferase</keyword>
<accession>A0A117PUV3</accession>
<dbReference type="PROSITE" id="PS51186">
    <property type="entry name" value="GNAT"/>
    <property type="match status" value="1"/>
</dbReference>
<dbReference type="GO" id="GO:0005737">
    <property type="term" value="C:cytoplasm"/>
    <property type="evidence" value="ECO:0007669"/>
    <property type="project" value="TreeGrafter"/>
</dbReference>
<comment type="caution">
    <text evidence="5">The sequence shown here is derived from an EMBL/GenBank/DDBJ whole genome shotgun (WGS) entry which is preliminary data.</text>
</comment>
<keyword evidence="2" id="KW-0012">Acyltransferase</keyword>
<dbReference type="Pfam" id="PF13302">
    <property type="entry name" value="Acetyltransf_3"/>
    <property type="match status" value="1"/>
</dbReference>
<gene>
    <name evidence="5" type="ORF">AQI88_30005</name>
</gene>
<dbReference type="EMBL" id="LMWL01000057">
    <property type="protein sequence ID" value="KUM92793.1"/>
    <property type="molecule type" value="Genomic_DNA"/>
</dbReference>
<dbReference type="AlphaFoldDB" id="A0A117PUV3"/>
<dbReference type="STRING" id="67285.AQI88_30005"/>
<dbReference type="Gene3D" id="3.40.630.30">
    <property type="match status" value="1"/>
</dbReference>
<feature type="domain" description="N-acetyltransferase" evidence="4">
    <location>
        <begin position="1"/>
        <end position="102"/>
    </location>
</feature>
<evidence type="ECO:0000256" key="2">
    <source>
        <dbReference type="ARBA" id="ARBA00023315"/>
    </source>
</evidence>
<organism evidence="5 6">
    <name type="scientific">Streptomyces cellostaticus</name>
    <dbReference type="NCBI Taxonomy" id="67285"/>
    <lineage>
        <taxon>Bacteria</taxon>
        <taxon>Bacillati</taxon>
        <taxon>Actinomycetota</taxon>
        <taxon>Actinomycetes</taxon>
        <taxon>Kitasatosporales</taxon>
        <taxon>Streptomycetaceae</taxon>
        <taxon>Streptomyces</taxon>
    </lineage>
</organism>
<reference evidence="5 6" key="1">
    <citation type="submission" date="2015-10" db="EMBL/GenBank/DDBJ databases">
        <title>Draft genome sequence of Streptomyces cellostaticus DSM 40189, type strain for the species Streptomyces cellostaticus.</title>
        <authorList>
            <person name="Ruckert C."/>
            <person name="Winkler A."/>
            <person name="Kalinowski J."/>
            <person name="Kampfer P."/>
            <person name="Glaeser S."/>
        </authorList>
    </citation>
    <scope>NUCLEOTIDE SEQUENCE [LARGE SCALE GENOMIC DNA]</scope>
    <source>
        <strain evidence="5 6">DSM 40189</strain>
    </source>
</reference>
<evidence type="ECO:0000259" key="4">
    <source>
        <dbReference type="PROSITE" id="PS51186"/>
    </source>
</evidence>
<protein>
    <recommendedName>
        <fullName evidence="4">N-acetyltransferase domain-containing protein</fullName>
    </recommendedName>
</protein>
<proteinExistence type="inferred from homology"/>
<dbReference type="InterPro" id="IPR016181">
    <property type="entry name" value="Acyl_CoA_acyltransferase"/>
</dbReference>
<dbReference type="Proteomes" id="UP000054241">
    <property type="component" value="Unassembled WGS sequence"/>
</dbReference>
<keyword evidence="6" id="KW-1185">Reference proteome</keyword>
<dbReference type="PANTHER" id="PTHR43792">
    <property type="entry name" value="GNAT FAMILY, PUTATIVE (AFU_ORTHOLOGUE AFUA_3G00765)-RELATED-RELATED"/>
    <property type="match status" value="1"/>
</dbReference>
<dbReference type="InterPro" id="IPR000182">
    <property type="entry name" value="GNAT_dom"/>
</dbReference>
<dbReference type="InterPro" id="IPR051531">
    <property type="entry name" value="N-acetyltransferase"/>
</dbReference>
<dbReference type="PANTHER" id="PTHR43792:SF8">
    <property type="entry name" value="[RIBOSOMAL PROTEIN US5]-ALANINE N-ACETYLTRANSFERASE"/>
    <property type="match status" value="1"/>
</dbReference>
<sequence length="112" mass="12501">MIVGQVNLNNILLGPLRSCFLGYWISGRCNGRGIATAAVSQALDVAFRELDLHRVDAFAREDNPASCRVLEKSGFRTVGISRGHIHIDGRWRDDIYFQKLAPWDDGVRLTAC</sequence>
<evidence type="ECO:0000313" key="5">
    <source>
        <dbReference type="EMBL" id="KUM92793.1"/>
    </source>
</evidence>
<evidence type="ECO:0000256" key="1">
    <source>
        <dbReference type="ARBA" id="ARBA00022679"/>
    </source>
</evidence>
<evidence type="ECO:0000256" key="3">
    <source>
        <dbReference type="ARBA" id="ARBA00038502"/>
    </source>
</evidence>
<evidence type="ECO:0000313" key="6">
    <source>
        <dbReference type="Proteomes" id="UP000054241"/>
    </source>
</evidence>
<dbReference type="SUPFAM" id="SSF55729">
    <property type="entry name" value="Acyl-CoA N-acyltransferases (Nat)"/>
    <property type="match status" value="1"/>
</dbReference>
<comment type="similarity">
    <text evidence="3">Belongs to the acetyltransferase family. RimJ subfamily.</text>
</comment>